<evidence type="ECO:0000313" key="1">
    <source>
        <dbReference type="EMBL" id="KLU21974.1"/>
    </source>
</evidence>
<gene>
    <name evidence="1" type="ORF">EOS_33065</name>
</gene>
<dbReference type="EMBL" id="AEJF01000194">
    <property type="protein sequence ID" value="KLU21974.1"/>
    <property type="molecule type" value="Genomic_DNA"/>
</dbReference>
<accession>A0A0J1CN50</accession>
<name>A0A0J1CN50_9BURK</name>
<organism evidence="1 2">
    <name type="scientific">Caballeronia mineralivorans PML1(12)</name>
    <dbReference type="NCBI Taxonomy" id="908627"/>
    <lineage>
        <taxon>Bacteria</taxon>
        <taxon>Pseudomonadati</taxon>
        <taxon>Pseudomonadota</taxon>
        <taxon>Betaproteobacteria</taxon>
        <taxon>Burkholderiales</taxon>
        <taxon>Burkholderiaceae</taxon>
        <taxon>Caballeronia</taxon>
    </lineage>
</organism>
<dbReference type="AlphaFoldDB" id="A0A0J1CN50"/>
<evidence type="ECO:0000313" key="2">
    <source>
        <dbReference type="Proteomes" id="UP000035963"/>
    </source>
</evidence>
<protein>
    <submittedName>
        <fullName evidence="1">Uncharacterized protein</fullName>
    </submittedName>
</protein>
<proteinExistence type="predicted"/>
<dbReference type="RefSeq" id="WP_047896423.1">
    <property type="nucleotide sequence ID" value="NZ_AEJF01000194.1"/>
</dbReference>
<dbReference type="PATRIC" id="fig|908627.4.peg.7388"/>
<sequence>MNQKRILSNPGKPGGAIDTVVLDVNMNVTFAGEYGAVTHNNKTSVLVPRGSGTPNVSVSN</sequence>
<comment type="caution">
    <text evidence="1">The sequence shown here is derived from an EMBL/GenBank/DDBJ whole genome shotgun (WGS) entry which is preliminary data.</text>
</comment>
<dbReference type="Proteomes" id="UP000035963">
    <property type="component" value="Unassembled WGS sequence"/>
</dbReference>
<reference evidence="1 2" key="1">
    <citation type="journal article" date="2015" name="Genome Announc.">
        <title>Draft Genome Sequence of Burkholderia sp. Strain PML1(12), an Ectomycorrhizosphere-Inhabiting Bacterium with Effective Mineral-Weathering Ability.</title>
        <authorList>
            <person name="Uroz S."/>
            <person name="Oger P."/>
        </authorList>
    </citation>
    <scope>NUCLEOTIDE SEQUENCE [LARGE SCALE GENOMIC DNA]</scope>
    <source>
        <strain evidence="2">PML1(12)</strain>
    </source>
</reference>
<keyword evidence="2" id="KW-1185">Reference proteome</keyword>